<comment type="caution">
    <text evidence="2">The sequence shown here is derived from an EMBL/GenBank/DDBJ whole genome shotgun (WGS) entry which is preliminary data.</text>
</comment>
<dbReference type="SUPFAM" id="SSF48452">
    <property type="entry name" value="TPR-like"/>
    <property type="match status" value="1"/>
</dbReference>
<feature type="domain" description="DUF7494" evidence="1">
    <location>
        <begin position="18"/>
        <end position="130"/>
    </location>
</feature>
<evidence type="ECO:0000313" key="2">
    <source>
        <dbReference type="EMBL" id="TXE87582.1"/>
    </source>
</evidence>
<protein>
    <submittedName>
        <fullName evidence="2">Tetratricopeptide repeat protein</fullName>
    </submittedName>
</protein>
<evidence type="ECO:0000259" key="1">
    <source>
        <dbReference type="Pfam" id="PF24323"/>
    </source>
</evidence>
<dbReference type="AlphaFoldDB" id="A0A5C7E205"/>
<dbReference type="InterPro" id="IPR055917">
    <property type="entry name" value="DUF7494"/>
</dbReference>
<name>A0A5C7E205_9BACT</name>
<reference evidence="2 3" key="1">
    <citation type="submission" date="2019-07" db="EMBL/GenBank/DDBJ databases">
        <title>Rapid identification of Enteric Bacteria from Whole Genome Sequences (WGS) using Average Nucleotide Identity (ANI).</title>
        <authorList>
            <person name="Lane C."/>
        </authorList>
    </citation>
    <scope>NUCLEOTIDE SEQUENCE [LARGE SCALE GENOMIC DNA]</scope>
    <source>
        <strain evidence="2 3">2016D-0084</strain>
    </source>
</reference>
<organism evidence="2 3">
    <name type="scientific">Campylobacter volucris</name>
    <dbReference type="NCBI Taxonomy" id="1031542"/>
    <lineage>
        <taxon>Bacteria</taxon>
        <taxon>Pseudomonadati</taxon>
        <taxon>Campylobacterota</taxon>
        <taxon>Epsilonproteobacteria</taxon>
        <taxon>Campylobacterales</taxon>
        <taxon>Campylobacteraceae</taxon>
        <taxon>Campylobacter</taxon>
    </lineage>
</organism>
<accession>A0A5C7E205</accession>
<gene>
    <name evidence="2" type="ORF">FPD38_05195</name>
</gene>
<dbReference type="InterPro" id="IPR011990">
    <property type="entry name" value="TPR-like_helical_dom_sf"/>
</dbReference>
<dbReference type="Proteomes" id="UP000321629">
    <property type="component" value="Unassembled WGS sequence"/>
</dbReference>
<evidence type="ECO:0000313" key="3">
    <source>
        <dbReference type="Proteomes" id="UP000321629"/>
    </source>
</evidence>
<dbReference type="Pfam" id="PF24323">
    <property type="entry name" value="DUF7494"/>
    <property type="match status" value="1"/>
</dbReference>
<proteinExistence type="predicted"/>
<dbReference type="RefSeq" id="WP_147555680.1">
    <property type="nucleotide sequence ID" value="NZ_VOWJ01000028.1"/>
</dbReference>
<dbReference type="EMBL" id="VOWJ01000028">
    <property type="protein sequence ID" value="TXE87582.1"/>
    <property type="molecule type" value="Genomic_DNA"/>
</dbReference>
<dbReference type="Gene3D" id="1.25.40.10">
    <property type="entry name" value="Tetratricopeptide repeat domain"/>
    <property type="match status" value="1"/>
</dbReference>
<sequence length="787" mass="93366">MIRILFLFLLNISYVFSFEIFVNKGEDASVPFSILHLKDSKDFICKDTSQSQNNYFECKILGISSMHFQDKEFDDFVIKFKKEQTYVNIFIEPKVPVKMYSYSQELFDSEEILKPNPNASNHFVFIFTKDIKREQVEDGLDFNPYFNDGLMPYIGALDLNSRPLESSKSADFNAYFSIKKEYEAKKYDQVLRDANNAIKRYQGSIFMSEFELYKLRAQNQLYTYTLDKDQQILGEMLEEAKRWTRTYVNDKDFTEVMYIMMRIYIGLSQRSNVEYIVNLLSTEHKNDPYTVMAMLDYADYLYNLGKKDKAVEIYENVYYSTQNQNLASRAALFLARNYLEQKNIQQAKELSDKILDSNPKFFVSDLANSLILAKALDNNKAYDVSSKIYEYIFKNLTKVDKDYERVLKELAFSLLNTKKYNQAQQYLDLYIEEFPLGEYLALVKQAQDRNFLYLKDNNSTYLHQKYEEIMAKYAGEISSKALFDDVKLYYKEKNYEKIISYKNEIEKYSNKEIKDILEKSAIEILTQELKKDECLEAIKIYDAFKEYNIGNKIYNKKQMLACFKRTLRIEEAKKYILENEKDDEIYYKLQWADLALKDKQYQQVIKTIDDVLSTRTIISDEEKFEANYLKFFAQLKLEKYNAMVETLQKLERFDMNYRMVELYYEFLLFCEKNNFITNILTYAPKAIDYQNLKGVNLFSPDLEFMYIKALQQSNQDQKALSLFKDLLANPLKADERARAFYLQSSIYEDLNQTQNQKQSLRKCLDINVTSDWQNLCKEKIDILNSQP</sequence>